<evidence type="ECO:0000256" key="3">
    <source>
        <dbReference type="ARBA" id="ARBA00004679"/>
    </source>
</evidence>
<comment type="catalytic activity">
    <reaction evidence="15">
        <text>beta-D-fructose 6-phosphate + ATP = beta-D-fructose 1,6-bisphosphate + ADP + H(+)</text>
        <dbReference type="Rhea" id="RHEA:16109"/>
        <dbReference type="ChEBI" id="CHEBI:15378"/>
        <dbReference type="ChEBI" id="CHEBI:30616"/>
        <dbReference type="ChEBI" id="CHEBI:32966"/>
        <dbReference type="ChEBI" id="CHEBI:57634"/>
        <dbReference type="ChEBI" id="CHEBI:456216"/>
        <dbReference type="EC" id="2.7.1.11"/>
    </reaction>
</comment>
<dbReference type="RefSeq" id="WP_095415021.1">
    <property type="nucleotide sequence ID" value="NZ_CP018477.1"/>
</dbReference>
<dbReference type="PANTHER" id="PTHR13697:SF4">
    <property type="entry name" value="ATP-DEPENDENT 6-PHOSPHOFRUCTOKINASE"/>
    <property type="match status" value="1"/>
</dbReference>
<dbReference type="InterPro" id="IPR012003">
    <property type="entry name" value="ATP_PFK_prok-type"/>
</dbReference>
<evidence type="ECO:0000256" key="9">
    <source>
        <dbReference type="ARBA" id="ARBA00022741"/>
    </source>
</evidence>
<evidence type="ECO:0000256" key="11">
    <source>
        <dbReference type="ARBA" id="ARBA00022840"/>
    </source>
</evidence>
<evidence type="ECO:0000256" key="15">
    <source>
        <dbReference type="ARBA" id="ARBA00048070"/>
    </source>
</evidence>
<dbReference type="InterPro" id="IPR000023">
    <property type="entry name" value="Phosphofructokinase_dom"/>
</dbReference>
<dbReference type="InterPro" id="IPR015912">
    <property type="entry name" value="Phosphofructokinase_CS"/>
</dbReference>
<dbReference type="Proteomes" id="UP000215086">
    <property type="component" value="Chromosome"/>
</dbReference>
<accession>A0A286RFS3</accession>
<dbReference type="GO" id="GO:0016208">
    <property type="term" value="F:AMP binding"/>
    <property type="evidence" value="ECO:0007669"/>
    <property type="project" value="TreeGrafter"/>
</dbReference>
<dbReference type="UniPathway" id="UPA00109">
    <property type="reaction ID" value="UER00182"/>
</dbReference>
<dbReference type="SUPFAM" id="SSF53784">
    <property type="entry name" value="Phosphofructokinase"/>
    <property type="match status" value="1"/>
</dbReference>
<dbReference type="FunFam" id="3.40.50.460:FF:000002">
    <property type="entry name" value="ATP-dependent 6-phosphofructokinase"/>
    <property type="match status" value="1"/>
</dbReference>
<evidence type="ECO:0000256" key="14">
    <source>
        <dbReference type="ARBA" id="ARBA00038478"/>
    </source>
</evidence>
<keyword evidence="5" id="KW-0963">Cytoplasm</keyword>
<dbReference type="GO" id="GO:0003872">
    <property type="term" value="F:6-phosphofructokinase activity"/>
    <property type="evidence" value="ECO:0007669"/>
    <property type="project" value="UniProtKB-EC"/>
</dbReference>
<evidence type="ECO:0000256" key="6">
    <source>
        <dbReference type="ARBA" id="ARBA00022533"/>
    </source>
</evidence>
<keyword evidence="18" id="KW-1185">Reference proteome</keyword>
<dbReference type="InterPro" id="IPR022953">
    <property type="entry name" value="ATP_PFK"/>
</dbReference>
<evidence type="ECO:0000256" key="13">
    <source>
        <dbReference type="ARBA" id="ARBA00023152"/>
    </source>
</evidence>
<evidence type="ECO:0000256" key="10">
    <source>
        <dbReference type="ARBA" id="ARBA00022777"/>
    </source>
</evidence>
<evidence type="ECO:0000313" key="18">
    <source>
        <dbReference type="Proteomes" id="UP000215086"/>
    </source>
</evidence>
<dbReference type="Pfam" id="PF00365">
    <property type="entry name" value="PFK"/>
    <property type="match status" value="1"/>
</dbReference>
<evidence type="ECO:0000256" key="5">
    <source>
        <dbReference type="ARBA" id="ARBA00022490"/>
    </source>
</evidence>
<dbReference type="NCBIfam" id="NF002872">
    <property type="entry name" value="PRK03202.1"/>
    <property type="match status" value="1"/>
</dbReference>
<comment type="subcellular location">
    <subcellularLocation>
        <location evidence="2">Cytoplasm</location>
    </subcellularLocation>
</comment>
<dbReference type="PIRSF" id="PIRSF000532">
    <property type="entry name" value="ATP_PFK_prok"/>
    <property type="match status" value="1"/>
</dbReference>
<evidence type="ECO:0000259" key="16">
    <source>
        <dbReference type="Pfam" id="PF00365"/>
    </source>
</evidence>
<comment type="similarity">
    <text evidence="14">Belongs to the phosphofructokinase type A (PFKA) family.</text>
</comment>
<reference evidence="17 18" key="1">
    <citation type="journal article" name="Front. Microbiol.">
        <title>Sugar Metabolism of the First Thermophilic Planctomycete Thermogutta terrifontis: Comparative Genomic and Transcriptomic Approaches.</title>
        <authorList>
            <person name="Elcheninov A.G."/>
            <person name="Menzel P."/>
            <person name="Gudbergsdottir S.R."/>
            <person name="Slesarev A.I."/>
            <person name="Kadnikov V.V."/>
            <person name="Krogh A."/>
            <person name="Bonch-Osmolovskaya E.A."/>
            <person name="Peng X."/>
            <person name="Kublanov I.V."/>
        </authorList>
    </citation>
    <scope>NUCLEOTIDE SEQUENCE [LARGE SCALE GENOMIC DNA]</scope>
    <source>
        <strain evidence="17 18">R1</strain>
    </source>
</reference>
<comment type="cofactor">
    <cofactor evidence="1">
        <name>Mg(2+)</name>
        <dbReference type="ChEBI" id="CHEBI:18420"/>
    </cofactor>
</comment>
<dbReference type="EMBL" id="CP018477">
    <property type="protein sequence ID" value="ASV74792.1"/>
    <property type="molecule type" value="Genomic_DNA"/>
</dbReference>
<dbReference type="GO" id="GO:0030388">
    <property type="term" value="P:fructose 1,6-bisphosphate metabolic process"/>
    <property type="evidence" value="ECO:0007669"/>
    <property type="project" value="TreeGrafter"/>
</dbReference>
<dbReference type="GO" id="GO:0006002">
    <property type="term" value="P:fructose 6-phosphate metabolic process"/>
    <property type="evidence" value="ECO:0007669"/>
    <property type="project" value="InterPro"/>
</dbReference>
<dbReference type="InterPro" id="IPR035966">
    <property type="entry name" value="PKF_sf"/>
</dbReference>
<evidence type="ECO:0000256" key="8">
    <source>
        <dbReference type="ARBA" id="ARBA00022723"/>
    </source>
</evidence>
<dbReference type="GO" id="GO:0046872">
    <property type="term" value="F:metal ion binding"/>
    <property type="evidence" value="ECO:0007669"/>
    <property type="project" value="UniProtKB-KW"/>
</dbReference>
<organism evidence="17 18">
    <name type="scientific">Thermogutta terrifontis</name>
    <dbReference type="NCBI Taxonomy" id="1331910"/>
    <lineage>
        <taxon>Bacteria</taxon>
        <taxon>Pseudomonadati</taxon>
        <taxon>Planctomycetota</taxon>
        <taxon>Planctomycetia</taxon>
        <taxon>Pirellulales</taxon>
        <taxon>Thermoguttaceae</taxon>
        <taxon>Thermogutta</taxon>
    </lineage>
</organism>
<dbReference type="PROSITE" id="PS00433">
    <property type="entry name" value="PHOSPHOFRUCTOKINASE"/>
    <property type="match status" value="1"/>
</dbReference>
<dbReference type="Gene3D" id="3.40.50.460">
    <property type="entry name" value="Phosphofructokinase domain"/>
    <property type="match status" value="1"/>
</dbReference>
<evidence type="ECO:0000256" key="2">
    <source>
        <dbReference type="ARBA" id="ARBA00004496"/>
    </source>
</evidence>
<dbReference type="EC" id="2.7.1.11" evidence="4"/>
<dbReference type="GO" id="GO:0005945">
    <property type="term" value="C:6-phosphofructokinase complex"/>
    <property type="evidence" value="ECO:0007669"/>
    <property type="project" value="TreeGrafter"/>
</dbReference>
<sequence>MRIAVLCSGGDAPGMNACVRAIVRAGISAGHEVIGILRGYSGLLREEFFLNEQGQPRMSLRSVSDIARRGGTILHTSRCEEFYTESGQKRAAEILRKYKIDALIPIGGDGTFHGAVALAKYWDGQIIGCPGTIDNDLLGTDYTIGFATAVHTAVDAVDKLRDTADAHERMFLVEVMGRHSGYIALYTAIAASAEIACIPETPTEVSEIIRQLHELKSRGKTSVMMIVAEGDERGGAAALQKALCENGCPFETRVLALGHLQRGGSPVPQDRLLAARLGDFAVRSILAGKTGCMAGEQRGELVLVPFEQTYAAHKPVPQELVRLLETLAS</sequence>
<proteinExistence type="inferred from homology"/>
<dbReference type="GO" id="GO:0005524">
    <property type="term" value="F:ATP binding"/>
    <property type="evidence" value="ECO:0007669"/>
    <property type="project" value="UniProtKB-KW"/>
</dbReference>
<dbReference type="GO" id="GO:0070095">
    <property type="term" value="F:fructose-6-phosphate binding"/>
    <property type="evidence" value="ECO:0007669"/>
    <property type="project" value="TreeGrafter"/>
</dbReference>
<keyword evidence="11" id="KW-0067">ATP-binding</keyword>
<keyword evidence="13" id="KW-0324">Glycolysis</keyword>
<keyword evidence="7 17" id="KW-0808">Transferase</keyword>
<dbReference type="PRINTS" id="PR00476">
    <property type="entry name" value="PHFRCTKINASE"/>
</dbReference>
<protein>
    <recommendedName>
        <fullName evidence="4">6-phosphofructokinase</fullName>
        <ecNumber evidence="4">2.7.1.11</ecNumber>
    </recommendedName>
</protein>
<dbReference type="OrthoDB" id="9802503at2"/>
<dbReference type="GO" id="GO:0048029">
    <property type="term" value="F:monosaccharide binding"/>
    <property type="evidence" value="ECO:0007669"/>
    <property type="project" value="TreeGrafter"/>
</dbReference>
<name>A0A286RFS3_9BACT</name>
<evidence type="ECO:0000256" key="12">
    <source>
        <dbReference type="ARBA" id="ARBA00022842"/>
    </source>
</evidence>
<feature type="domain" description="Phosphofructokinase" evidence="16">
    <location>
        <begin position="2"/>
        <end position="283"/>
    </location>
</feature>
<keyword evidence="8" id="KW-0479">Metal-binding</keyword>
<dbReference type="PANTHER" id="PTHR13697">
    <property type="entry name" value="PHOSPHOFRUCTOKINASE"/>
    <property type="match status" value="1"/>
</dbReference>
<dbReference type="GO" id="GO:0061621">
    <property type="term" value="P:canonical glycolysis"/>
    <property type="evidence" value="ECO:0007669"/>
    <property type="project" value="TreeGrafter"/>
</dbReference>
<dbReference type="KEGG" id="ttf:THTE_2190"/>
<dbReference type="Gene3D" id="3.40.50.450">
    <property type="match status" value="1"/>
</dbReference>
<keyword evidence="10 17" id="KW-0418">Kinase</keyword>
<evidence type="ECO:0000256" key="7">
    <source>
        <dbReference type="ARBA" id="ARBA00022679"/>
    </source>
</evidence>
<keyword evidence="12" id="KW-0460">Magnesium</keyword>
<dbReference type="AlphaFoldDB" id="A0A286RFS3"/>
<evidence type="ECO:0000313" key="17">
    <source>
        <dbReference type="EMBL" id="ASV74792.1"/>
    </source>
</evidence>
<evidence type="ECO:0000256" key="1">
    <source>
        <dbReference type="ARBA" id="ARBA00001946"/>
    </source>
</evidence>
<evidence type="ECO:0000256" key="4">
    <source>
        <dbReference type="ARBA" id="ARBA00012055"/>
    </source>
</evidence>
<keyword evidence="9" id="KW-0547">Nucleotide-binding</keyword>
<dbReference type="GO" id="GO:0042802">
    <property type="term" value="F:identical protein binding"/>
    <property type="evidence" value="ECO:0007669"/>
    <property type="project" value="TreeGrafter"/>
</dbReference>
<comment type="pathway">
    <text evidence="3">Carbohydrate degradation; glycolysis; D-glyceraldehyde 3-phosphate and glycerone phosphate from D-glucose: step 3/4.</text>
</comment>
<gene>
    <name evidence="17" type="ORF">THTE_2190</name>
</gene>
<keyword evidence="6" id="KW-0021">Allosteric enzyme</keyword>